<dbReference type="InterPro" id="IPR036890">
    <property type="entry name" value="HATPase_C_sf"/>
</dbReference>
<dbReference type="Proteomes" id="UP000182089">
    <property type="component" value="Unassembled WGS sequence"/>
</dbReference>
<reference evidence="2 3" key="1">
    <citation type="submission" date="2016-10" db="EMBL/GenBank/DDBJ databases">
        <authorList>
            <person name="Varghese N."/>
            <person name="Submissions S."/>
        </authorList>
    </citation>
    <scope>NUCLEOTIDE SEQUENCE [LARGE SCALE GENOMIC DNA]</scope>
    <source>
        <strain evidence="2 3">WC1T17</strain>
    </source>
</reference>
<dbReference type="InterPro" id="IPR032834">
    <property type="entry name" value="NatK-like_C"/>
</dbReference>
<evidence type="ECO:0000313" key="2">
    <source>
        <dbReference type="EMBL" id="SEM74711.1"/>
    </source>
</evidence>
<dbReference type="CDD" id="cd16935">
    <property type="entry name" value="HATPase_AgrC-ComD-like"/>
    <property type="match status" value="1"/>
</dbReference>
<name>A0ABY1AC37_9LACO</name>
<dbReference type="SUPFAM" id="SSF55874">
    <property type="entry name" value="ATPase domain of HSP90 chaperone/DNA topoisomerase II/histidine kinase"/>
    <property type="match status" value="1"/>
</dbReference>
<organism evidence="2 3">
    <name type="scientific">Ligilactobacillus ruminis</name>
    <dbReference type="NCBI Taxonomy" id="1623"/>
    <lineage>
        <taxon>Bacteria</taxon>
        <taxon>Bacillati</taxon>
        <taxon>Bacillota</taxon>
        <taxon>Bacilli</taxon>
        <taxon>Lactobacillales</taxon>
        <taxon>Lactobacillaceae</taxon>
        <taxon>Ligilactobacillus</taxon>
    </lineage>
</organism>
<dbReference type="Pfam" id="PF14501">
    <property type="entry name" value="HATPase_c_5"/>
    <property type="match status" value="1"/>
</dbReference>
<feature type="domain" description="Sensor histidine kinase NatK-like C-terminal" evidence="1">
    <location>
        <begin position="160"/>
        <end position="264"/>
    </location>
</feature>
<proteinExistence type="predicted"/>
<protein>
    <submittedName>
        <fullName evidence="2">GHKL domain-containing protein</fullName>
    </submittedName>
</protein>
<dbReference type="EMBL" id="FOCC01000008">
    <property type="protein sequence ID" value="SEM74711.1"/>
    <property type="molecule type" value="Genomic_DNA"/>
</dbReference>
<evidence type="ECO:0000313" key="3">
    <source>
        <dbReference type="Proteomes" id="UP000182089"/>
    </source>
</evidence>
<comment type="caution">
    <text evidence="2">The sequence shown here is derived from an EMBL/GenBank/DDBJ whole genome shotgun (WGS) entry which is preliminary data.</text>
</comment>
<evidence type="ECO:0000259" key="1">
    <source>
        <dbReference type="Pfam" id="PF14501"/>
    </source>
</evidence>
<gene>
    <name evidence="2" type="ORF">SAMN05216431_10814</name>
</gene>
<dbReference type="Gene3D" id="3.30.565.10">
    <property type="entry name" value="Histidine kinase-like ATPase, C-terminal domain"/>
    <property type="match status" value="1"/>
</dbReference>
<dbReference type="PANTHER" id="PTHR40448:SF1">
    <property type="entry name" value="TWO-COMPONENT SENSOR HISTIDINE KINASE"/>
    <property type="match status" value="1"/>
</dbReference>
<dbReference type="PANTHER" id="PTHR40448">
    <property type="entry name" value="TWO-COMPONENT SENSOR HISTIDINE KINASE"/>
    <property type="match status" value="1"/>
</dbReference>
<sequence length="265" mass="30289">MIFLVSNLGFLGTHTPLQFGGSPAIFTMRTFVDLCGLLLIELYENQHYDHYLQHDLTLMNNMVQSQYDQYLAYQESVALVNQRFHDLKHQLDTIELEEDSTKRKAYIEKIRADISQFKADVHTDNPILDVILTRKNAYCIAHQIDFTCIADGKLLNKIDTMDLCSLVGNALDNAIESAEKISDTKKRLIKLRLTQKAGFIVFTVDNYTEAQIELTAENLPKTTKKDALSHGYGLKSIQRITAKYAGTMTIKNNNHWFSLRILLPQ</sequence>
<accession>A0ABY1AC37</accession>